<dbReference type="PANTHER" id="PTHR43065:SF46">
    <property type="entry name" value="C4-DICARBOXYLATE TRANSPORT SENSOR PROTEIN DCTB"/>
    <property type="match status" value="1"/>
</dbReference>
<organism evidence="11 12">
    <name type="scientific">Pseudomonas brassicacearum</name>
    <dbReference type="NCBI Taxonomy" id="930166"/>
    <lineage>
        <taxon>Bacteria</taxon>
        <taxon>Pseudomonadati</taxon>
        <taxon>Pseudomonadota</taxon>
        <taxon>Gammaproteobacteria</taxon>
        <taxon>Pseudomonadales</taxon>
        <taxon>Pseudomonadaceae</taxon>
        <taxon>Pseudomonas</taxon>
    </lineage>
</organism>
<dbReference type="InterPro" id="IPR003594">
    <property type="entry name" value="HATPase_dom"/>
</dbReference>
<keyword evidence="9" id="KW-1133">Transmembrane helix</keyword>
<dbReference type="InterPro" id="IPR045812">
    <property type="entry name" value="DAHL"/>
</dbReference>
<gene>
    <name evidence="11" type="ORF">BK658_10710</name>
</gene>
<feature type="coiled-coil region" evidence="8">
    <location>
        <begin position="290"/>
        <end position="324"/>
    </location>
</feature>
<accession>A0A423GSP2</accession>
<protein>
    <recommendedName>
        <fullName evidence="2">histidine kinase</fullName>
        <ecNumber evidence="2">2.7.13.3</ecNumber>
    </recommendedName>
</protein>
<feature type="transmembrane region" description="Helical" evidence="9">
    <location>
        <begin position="7"/>
        <end position="28"/>
    </location>
</feature>
<evidence type="ECO:0000256" key="3">
    <source>
        <dbReference type="ARBA" id="ARBA00022679"/>
    </source>
</evidence>
<keyword evidence="8" id="KW-0175">Coiled coil</keyword>
<proteinExistence type="predicted"/>
<evidence type="ECO:0000313" key="12">
    <source>
        <dbReference type="Proteomes" id="UP000284684"/>
    </source>
</evidence>
<sequence>MKVSRRVSLLLLTGMTVLLASILLFLYLKSSSDQTSTYTESRDLIRQIKQLDAQWETEILKARIALVHNYDPLVSPLTEMSRLWERFDSMESRHGRNDSIQWQTSHDAYLNAIKEKTRLVEQFKSHNAVLRNSLAFLPTAEDDIQNQFARLEDDNKLQMQNTATDTYDLLLSGLEFAQVTSDDKAADILLGLNKLAVNKDRLPAEFHTPVEILSNHIALILREQPLVNSLLERIEAVRVSERLDNITNLLDNDQRQVDAVDQRYHFYMAVFSALLVLLLLFLANGLLRSFAEINRVNKDLQAANESLEQRVEERTRELKDTQSELLDTARLAGMAEIATNVLHNVGNVLNSVNISADLVTRKLRNSKALGLGKAMQLINEHQGDLGHFITEDEKGKLLPGYLNQLVEAIALEQQGITDELAQLSKSVDHIKDIVATQQSYAGAHSLMEPLQVSELLEDALRMNSGALTRHHVTVVKDYAEVPKVMGDKHRMLLILINLISNAKYAMSDLSDRPREMTLGVKVVDDATLQVSVKDEGEGISAENMTRIFAHGFTTRKEGHGFGLHSCALAAIEMNGHLTAHSDGPGKGALFTLKIPLKIAEGET</sequence>
<dbReference type="SMART" id="SM00387">
    <property type="entry name" value="HATPase_c"/>
    <property type="match status" value="1"/>
</dbReference>
<evidence type="ECO:0000256" key="4">
    <source>
        <dbReference type="ARBA" id="ARBA00022741"/>
    </source>
</evidence>
<keyword evidence="7" id="KW-0902">Two-component regulatory system</keyword>
<evidence type="ECO:0000256" key="5">
    <source>
        <dbReference type="ARBA" id="ARBA00022777"/>
    </source>
</evidence>
<reference evidence="11 12" key="1">
    <citation type="submission" date="2016-10" db="EMBL/GenBank/DDBJ databases">
        <title>Comparative genome analysis of multiple Pseudomonas spp. focuses on biocontrol and plant growth promoting traits.</title>
        <authorList>
            <person name="Tao X.-Y."/>
            <person name="Taylor C.G."/>
        </authorList>
    </citation>
    <scope>NUCLEOTIDE SEQUENCE [LARGE SCALE GENOMIC DNA]</scope>
    <source>
        <strain evidence="11 12">37D10</strain>
    </source>
</reference>
<dbReference type="EMBL" id="MOBI01000013">
    <property type="protein sequence ID" value="ROM99041.1"/>
    <property type="molecule type" value="Genomic_DNA"/>
</dbReference>
<evidence type="ECO:0000256" key="8">
    <source>
        <dbReference type="SAM" id="Coils"/>
    </source>
</evidence>
<dbReference type="Gene3D" id="3.30.565.10">
    <property type="entry name" value="Histidine kinase-like ATPase, C-terminal domain"/>
    <property type="match status" value="1"/>
</dbReference>
<dbReference type="PRINTS" id="PR00344">
    <property type="entry name" value="BCTRLSENSOR"/>
</dbReference>
<dbReference type="Gene3D" id="1.10.287.130">
    <property type="match status" value="1"/>
</dbReference>
<dbReference type="PROSITE" id="PS50109">
    <property type="entry name" value="HIS_KIN"/>
    <property type="match status" value="1"/>
</dbReference>
<keyword evidence="3" id="KW-0808">Transferase</keyword>
<evidence type="ECO:0000256" key="7">
    <source>
        <dbReference type="ARBA" id="ARBA00023012"/>
    </source>
</evidence>
<dbReference type="AlphaFoldDB" id="A0A423GSP2"/>
<feature type="domain" description="Histidine kinase" evidence="10">
    <location>
        <begin position="416"/>
        <end position="598"/>
    </location>
</feature>
<comment type="caution">
    <text evidence="11">The sequence shown here is derived from an EMBL/GenBank/DDBJ whole genome shotgun (WGS) entry which is preliminary data.</text>
</comment>
<dbReference type="SUPFAM" id="SSF55874">
    <property type="entry name" value="ATPase domain of HSP90 chaperone/DNA topoisomerase II/histidine kinase"/>
    <property type="match status" value="1"/>
</dbReference>
<dbReference type="GO" id="GO:0000160">
    <property type="term" value="P:phosphorelay signal transduction system"/>
    <property type="evidence" value="ECO:0007669"/>
    <property type="project" value="UniProtKB-KW"/>
</dbReference>
<evidence type="ECO:0000256" key="6">
    <source>
        <dbReference type="ARBA" id="ARBA00022840"/>
    </source>
</evidence>
<keyword evidence="4" id="KW-0547">Nucleotide-binding</keyword>
<dbReference type="GO" id="GO:0005524">
    <property type="term" value="F:ATP binding"/>
    <property type="evidence" value="ECO:0007669"/>
    <property type="project" value="UniProtKB-KW"/>
</dbReference>
<evidence type="ECO:0000313" key="11">
    <source>
        <dbReference type="EMBL" id="ROM99041.1"/>
    </source>
</evidence>
<dbReference type="InterPro" id="IPR036890">
    <property type="entry name" value="HATPase_C_sf"/>
</dbReference>
<dbReference type="GO" id="GO:0004673">
    <property type="term" value="F:protein histidine kinase activity"/>
    <property type="evidence" value="ECO:0007669"/>
    <property type="project" value="UniProtKB-EC"/>
</dbReference>
<name>A0A423GSP2_9PSED</name>
<keyword evidence="9" id="KW-0472">Membrane</keyword>
<feature type="transmembrane region" description="Helical" evidence="9">
    <location>
        <begin position="264"/>
        <end position="287"/>
    </location>
</feature>
<dbReference type="PANTHER" id="PTHR43065">
    <property type="entry name" value="SENSOR HISTIDINE KINASE"/>
    <property type="match status" value="1"/>
</dbReference>
<keyword evidence="6" id="KW-0067">ATP-binding</keyword>
<evidence type="ECO:0000256" key="2">
    <source>
        <dbReference type="ARBA" id="ARBA00012438"/>
    </source>
</evidence>
<keyword evidence="9" id="KW-0812">Transmembrane</keyword>
<dbReference type="Pfam" id="PF02518">
    <property type="entry name" value="HATPase_c"/>
    <property type="match status" value="1"/>
</dbReference>
<dbReference type="InterPro" id="IPR005467">
    <property type="entry name" value="His_kinase_dom"/>
</dbReference>
<dbReference type="Proteomes" id="UP000284684">
    <property type="component" value="Unassembled WGS sequence"/>
</dbReference>
<dbReference type="InterPro" id="IPR004358">
    <property type="entry name" value="Sig_transdc_His_kin-like_C"/>
</dbReference>
<dbReference type="Pfam" id="PF19443">
    <property type="entry name" value="DAHL"/>
    <property type="match status" value="1"/>
</dbReference>
<comment type="catalytic activity">
    <reaction evidence="1">
        <text>ATP + protein L-histidine = ADP + protein N-phospho-L-histidine.</text>
        <dbReference type="EC" id="2.7.13.3"/>
    </reaction>
</comment>
<evidence type="ECO:0000256" key="1">
    <source>
        <dbReference type="ARBA" id="ARBA00000085"/>
    </source>
</evidence>
<dbReference type="EC" id="2.7.13.3" evidence="2"/>
<keyword evidence="5 11" id="KW-0418">Kinase</keyword>
<evidence type="ECO:0000256" key="9">
    <source>
        <dbReference type="SAM" id="Phobius"/>
    </source>
</evidence>
<evidence type="ECO:0000259" key="10">
    <source>
        <dbReference type="PROSITE" id="PS50109"/>
    </source>
</evidence>
<dbReference type="RefSeq" id="WP_123582331.1">
    <property type="nucleotide sequence ID" value="NZ_MOBI01000013.1"/>
</dbReference>